<protein>
    <submittedName>
        <fullName evidence="2">SAM-dependent methyltransferase</fullName>
    </submittedName>
</protein>
<dbReference type="CDD" id="cd02440">
    <property type="entry name" value="AdoMet_MTases"/>
    <property type="match status" value="1"/>
</dbReference>
<dbReference type="GO" id="GO:0030488">
    <property type="term" value="P:tRNA methylation"/>
    <property type="evidence" value="ECO:0007669"/>
    <property type="project" value="TreeGrafter"/>
</dbReference>
<keyword evidence="2" id="KW-0489">Methyltransferase</keyword>
<dbReference type="InterPro" id="IPR000241">
    <property type="entry name" value="RlmKL-like_Mtase"/>
</dbReference>
<gene>
    <name evidence="2" type="ORF">HNR73_000801</name>
</gene>
<proteinExistence type="predicted"/>
<keyword evidence="3" id="KW-1185">Reference proteome</keyword>
<keyword evidence="2" id="KW-0808">Transferase</keyword>
<dbReference type="RefSeq" id="WP_239122013.1">
    <property type="nucleotide sequence ID" value="NZ_BONT01000020.1"/>
</dbReference>
<evidence type="ECO:0000259" key="1">
    <source>
        <dbReference type="Pfam" id="PF01170"/>
    </source>
</evidence>
<dbReference type="GO" id="GO:0016423">
    <property type="term" value="F:tRNA (guanine) methyltransferase activity"/>
    <property type="evidence" value="ECO:0007669"/>
    <property type="project" value="TreeGrafter"/>
</dbReference>
<feature type="domain" description="Ribosomal RNA large subunit methyltransferase K/L-like methyltransferase" evidence="1">
    <location>
        <begin position="160"/>
        <end position="315"/>
    </location>
</feature>
<name>A0A841FB08_9ACTN</name>
<dbReference type="PANTHER" id="PTHR14911">
    <property type="entry name" value="THUMP DOMAIN-CONTAINING"/>
    <property type="match status" value="1"/>
</dbReference>
<dbReference type="Proteomes" id="UP000548476">
    <property type="component" value="Unassembled WGS sequence"/>
</dbReference>
<reference evidence="2 3" key="1">
    <citation type="submission" date="2020-08" db="EMBL/GenBank/DDBJ databases">
        <title>Genomic Encyclopedia of Type Strains, Phase IV (KMG-IV): sequencing the most valuable type-strain genomes for metagenomic binning, comparative biology and taxonomic classification.</title>
        <authorList>
            <person name="Goeker M."/>
        </authorList>
    </citation>
    <scope>NUCLEOTIDE SEQUENCE [LARGE SCALE GENOMIC DNA]</scope>
    <source>
        <strain evidence="2 3">YIM 65646</strain>
    </source>
</reference>
<dbReference type="SUPFAM" id="SSF53335">
    <property type="entry name" value="S-adenosyl-L-methionine-dependent methyltransferases"/>
    <property type="match status" value="1"/>
</dbReference>
<sequence>MTHTRGTAVLRGVDGDRDVTDRLLLRTVPGAVDYLFEDLRALPGAVVVARRPDGLVVDWSGPLRELASIRYFATCAVVLDDVDARVSAPGGAVSALTGPVRFRVAPVGEERWELRDRLVEKYGWVNDSGDWAVNIDHDQGLIAELGPLFYPRRFGELTRAPASTNPVVAAVMVRLAKIEPGQVVLDPCCGAGTLLVTAGQMADPGVLLGGDLRDRWAMASQENLAARRVPGLALMADATMLPLPDASVDRVVANLPFGKRIGSHADNQRLYPLMLRELRRVLRPKGRAVLLTEDKRLFTQSVQRTHGLRVVKEIEFTRPGAHPSAYVVTSRRSGR</sequence>
<dbReference type="Gene3D" id="3.40.50.150">
    <property type="entry name" value="Vaccinia Virus protein VP39"/>
    <property type="match status" value="1"/>
</dbReference>
<dbReference type="PANTHER" id="PTHR14911:SF13">
    <property type="entry name" value="TRNA (GUANINE(6)-N2)-METHYLTRANSFERASE THUMP3"/>
    <property type="match status" value="1"/>
</dbReference>
<evidence type="ECO:0000313" key="2">
    <source>
        <dbReference type="EMBL" id="MBB6032954.1"/>
    </source>
</evidence>
<dbReference type="InterPro" id="IPR029063">
    <property type="entry name" value="SAM-dependent_MTases_sf"/>
</dbReference>
<comment type="caution">
    <text evidence="2">The sequence shown here is derived from an EMBL/GenBank/DDBJ whole genome shotgun (WGS) entry which is preliminary data.</text>
</comment>
<evidence type="ECO:0000313" key="3">
    <source>
        <dbReference type="Proteomes" id="UP000548476"/>
    </source>
</evidence>
<dbReference type="PRINTS" id="PR00507">
    <property type="entry name" value="N12N6MTFRASE"/>
</dbReference>
<accession>A0A841FB08</accession>
<organism evidence="2 3">
    <name type="scientific">Phytomonospora endophytica</name>
    <dbReference type="NCBI Taxonomy" id="714109"/>
    <lineage>
        <taxon>Bacteria</taxon>
        <taxon>Bacillati</taxon>
        <taxon>Actinomycetota</taxon>
        <taxon>Actinomycetes</taxon>
        <taxon>Micromonosporales</taxon>
        <taxon>Micromonosporaceae</taxon>
        <taxon>Phytomonospora</taxon>
    </lineage>
</organism>
<dbReference type="AlphaFoldDB" id="A0A841FB08"/>
<dbReference type="EMBL" id="JACHGT010000002">
    <property type="protein sequence ID" value="MBB6032954.1"/>
    <property type="molecule type" value="Genomic_DNA"/>
</dbReference>
<dbReference type="Pfam" id="PF01170">
    <property type="entry name" value="UPF0020"/>
    <property type="match status" value="1"/>
</dbReference>